<dbReference type="OrthoDB" id="9816277at2"/>
<dbReference type="InterPro" id="IPR010359">
    <property type="entry name" value="IrrE_HExxH"/>
</dbReference>
<dbReference type="InterPro" id="IPR052345">
    <property type="entry name" value="Rad_response_metalloprotease"/>
</dbReference>
<comment type="caution">
    <text evidence="2">The sequence shown here is derived from an EMBL/GenBank/DDBJ whole genome shotgun (WGS) entry which is preliminary data.</text>
</comment>
<evidence type="ECO:0000313" key="3">
    <source>
        <dbReference type="Proteomes" id="UP000242752"/>
    </source>
</evidence>
<dbReference type="Gene3D" id="1.10.10.2910">
    <property type="match status" value="1"/>
</dbReference>
<feature type="domain" description="IrrE N-terminal-like" evidence="1">
    <location>
        <begin position="3"/>
        <end position="125"/>
    </location>
</feature>
<protein>
    <recommendedName>
        <fullName evidence="1">IrrE N-terminal-like domain-containing protein</fullName>
    </recommendedName>
</protein>
<dbReference type="Proteomes" id="UP000242752">
    <property type="component" value="Unassembled WGS sequence"/>
</dbReference>
<keyword evidence="3" id="KW-1185">Reference proteome</keyword>
<dbReference type="Pfam" id="PF06114">
    <property type="entry name" value="Peptidase_M78"/>
    <property type="match status" value="1"/>
</dbReference>
<accession>A0A2K3YVF3</accession>
<evidence type="ECO:0000313" key="2">
    <source>
        <dbReference type="EMBL" id="PNZ29580.1"/>
    </source>
</evidence>
<evidence type="ECO:0000259" key="1">
    <source>
        <dbReference type="Pfam" id="PF06114"/>
    </source>
</evidence>
<organism evidence="2 3">
    <name type="scientific">Staphylococcus rostri</name>
    <dbReference type="NCBI Taxonomy" id="522262"/>
    <lineage>
        <taxon>Bacteria</taxon>
        <taxon>Bacillati</taxon>
        <taxon>Bacillota</taxon>
        <taxon>Bacilli</taxon>
        <taxon>Bacillales</taxon>
        <taxon>Staphylococcaceae</taxon>
        <taxon>Staphylococcus</taxon>
    </lineage>
</organism>
<reference evidence="2 3" key="1">
    <citation type="submission" date="2017-08" db="EMBL/GenBank/DDBJ databases">
        <title>Draft genome sequences of 64 type strains of genus Staph aureus.</title>
        <authorList>
            <person name="Cole K."/>
            <person name="Golubchik T."/>
            <person name="Russell J."/>
            <person name="Foster D."/>
            <person name="Llewelyn M."/>
            <person name="Wilson D."/>
            <person name="Crook D."/>
            <person name="Paul J."/>
        </authorList>
    </citation>
    <scope>NUCLEOTIDE SEQUENCE [LARGE SCALE GENOMIC DNA]</scope>
    <source>
        <strain evidence="2 3">DSM 21968</strain>
    </source>
</reference>
<proteinExistence type="predicted"/>
<dbReference type="AlphaFoldDB" id="A0A2K3YVF3"/>
<sequence>MGKSGIYIVEKNLGTQIDAYSTVTNDGRLYIVLGTIKKSAVRRNFDLAHELGHLLLHDDVDMEILSPTDLKIIETEAHLFASAFLLPESQFVEDFQSLTRKSNPDYYIDLKRKYLVSIAAMEMRAYALGILTYQENRYFWGQINKKQYKFIEPLDDEIPPVRPGKVHALLKFVLDKEVMKIDDVCSEFHIRPAFLSYLFSLESDFFRPYMTIQKDYFNQTEVIPIGELRYKTSMK</sequence>
<dbReference type="PANTHER" id="PTHR43236:SF1">
    <property type="entry name" value="BLL7220 PROTEIN"/>
    <property type="match status" value="1"/>
</dbReference>
<gene>
    <name evidence="2" type="ORF">CD122_01970</name>
</gene>
<dbReference type="PANTHER" id="PTHR43236">
    <property type="entry name" value="ANTITOXIN HIGA1"/>
    <property type="match status" value="1"/>
</dbReference>
<name>A0A2K3YVF3_9STAP</name>
<dbReference type="EMBL" id="PPRF01000014">
    <property type="protein sequence ID" value="PNZ29580.1"/>
    <property type="molecule type" value="Genomic_DNA"/>
</dbReference>